<gene>
    <name evidence="1" type="ORF">ACFPMF_15280</name>
</gene>
<evidence type="ECO:0000313" key="2">
    <source>
        <dbReference type="Proteomes" id="UP001596106"/>
    </source>
</evidence>
<protein>
    <recommendedName>
        <fullName evidence="3">Restriction endonuclease</fullName>
    </recommendedName>
</protein>
<sequence length="621" mass="71928">MKPANKTSTMPPFNHLGEYNHRPFLYLLSKIPTVYTTRNHSICTEYWSTIPVGLYEGDEAFRLVDDYYDVVIEKIKDIVSKQSIIYWKHLSRSYKLDTWGEDKQGYTVFNCREFLDACIHTYGKTGLCDKVAYSKKTAIHHVLNGLLLRHEFTDERNFIQRSAPMIVLTRFNALDLNNYFSLCKLVYELWRISAAYRTFGFGGALRVNHDPYRMYWLDRDADEEFLANNFNLRLNKVKTVSSSTGTAFNSSDLEGGFSGMVPVVNIFNQKIHESLIEAYFGVRGVFLRPNHVYNPFSIQNFRTAHLPFNEGFLSKYKFSVDSIYIVMYALMKIFSNHKIGRRDLKGFAHFFNMGYAEPLPKKVVLDESKLILDAIVKDKYWDLSEEQLQSIDFEKAFDFLCIQENRDKRDVRFDGNIEPMFFSDGSDNYMIDYVWLRDNLFHIFNKVKIESEDFKGALLEKYLGISTVFESSSGRCNNKDGEKQIDFAVIVDKILIIAECKAKTQSLAIATGDQKSIQHRIDNVIDLAINQADEKAVFLAENPIGYNYTIAHLDYILPIGVSAFEEYPPSRDLKYWINDYTPRILSASEFQAFVSESRESFQGIYNLIPIKKTMPPVFDNV</sequence>
<evidence type="ECO:0008006" key="3">
    <source>
        <dbReference type="Google" id="ProtNLM"/>
    </source>
</evidence>
<name>A0ABW0IB06_9BACT</name>
<accession>A0ABW0IB06</accession>
<reference evidence="2" key="1">
    <citation type="journal article" date="2019" name="Int. J. Syst. Evol. Microbiol.">
        <title>The Global Catalogue of Microorganisms (GCM) 10K type strain sequencing project: providing services to taxonomists for standard genome sequencing and annotation.</title>
        <authorList>
            <consortium name="The Broad Institute Genomics Platform"/>
            <consortium name="The Broad Institute Genome Sequencing Center for Infectious Disease"/>
            <person name="Wu L."/>
            <person name="Ma J."/>
        </authorList>
    </citation>
    <scope>NUCLEOTIDE SEQUENCE [LARGE SCALE GENOMIC DNA]</scope>
    <source>
        <strain evidence="2">CCUG 55250</strain>
    </source>
</reference>
<comment type="caution">
    <text evidence="1">The sequence shown here is derived from an EMBL/GenBank/DDBJ whole genome shotgun (WGS) entry which is preliminary data.</text>
</comment>
<proteinExistence type="predicted"/>
<dbReference type="Proteomes" id="UP001596106">
    <property type="component" value="Unassembled WGS sequence"/>
</dbReference>
<keyword evidence="2" id="KW-1185">Reference proteome</keyword>
<evidence type="ECO:0000313" key="1">
    <source>
        <dbReference type="EMBL" id="MFC5410684.1"/>
    </source>
</evidence>
<organism evidence="1 2">
    <name type="scientific">Larkinella bovis</name>
    <dbReference type="NCBI Taxonomy" id="683041"/>
    <lineage>
        <taxon>Bacteria</taxon>
        <taxon>Pseudomonadati</taxon>
        <taxon>Bacteroidota</taxon>
        <taxon>Cytophagia</taxon>
        <taxon>Cytophagales</taxon>
        <taxon>Spirosomataceae</taxon>
        <taxon>Larkinella</taxon>
    </lineage>
</organism>
<dbReference type="EMBL" id="JBHSMA010000004">
    <property type="protein sequence ID" value="MFC5410684.1"/>
    <property type="molecule type" value="Genomic_DNA"/>
</dbReference>
<dbReference type="RefSeq" id="WP_379846575.1">
    <property type="nucleotide sequence ID" value="NZ_JBHSMA010000004.1"/>
</dbReference>